<dbReference type="STRING" id="226910.UCMB321_1970"/>
<dbReference type="InterPro" id="IPR023186">
    <property type="entry name" value="IUNH"/>
</dbReference>
<dbReference type="AlphaFoldDB" id="A0A0C2I5B4"/>
<name>A0A0C2I5B4_9PSED</name>
<reference evidence="4 5" key="1">
    <citation type="submission" date="2015-01" db="EMBL/GenBank/DDBJ databases">
        <title>Complete genome of Pseudomonas batumici UCM B-321 producer of the batumin antibiotic with strong antistaphilococcal and potential anticancer activity.</title>
        <authorList>
            <person name="Klochko V.V."/>
            <person name="Zelena L.B."/>
            <person name="Elena K.A."/>
            <person name="Reva O.N."/>
        </authorList>
    </citation>
    <scope>NUCLEOTIDE SEQUENCE [LARGE SCALE GENOMIC DNA]</scope>
    <source>
        <strain evidence="4 5">UCM B-321</strain>
    </source>
</reference>
<evidence type="ECO:0000313" key="5">
    <source>
        <dbReference type="Proteomes" id="UP000031535"/>
    </source>
</evidence>
<organism evidence="4 5">
    <name type="scientific">Pseudomonas batumici</name>
    <dbReference type="NCBI Taxonomy" id="226910"/>
    <lineage>
        <taxon>Bacteria</taxon>
        <taxon>Pseudomonadati</taxon>
        <taxon>Pseudomonadota</taxon>
        <taxon>Gammaproteobacteria</taxon>
        <taxon>Pseudomonadales</taxon>
        <taxon>Pseudomonadaceae</taxon>
        <taxon>Pseudomonas</taxon>
    </lineage>
</organism>
<dbReference type="InterPro" id="IPR001910">
    <property type="entry name" value="Inosine/uridine_hydrolase_dom"/>
</dbReference>
<dbReference type="Proteomes" id="UP000031535">
    <property type="component" value="Unassembled WGS sequence"/>
</dbReference>
<dbReference type="GO" id="GO:0008477">
    <property type="term" value="F:purine nucleosidase activity"/>
    <property type="evidence" value="ECO:0007669"/>
    <property type="project" value="TreeGrafter"/>
</dbReference>
<dbReference type="Pfam" id="PF01156">
    <property type="entry name" value="IU_nuc_hydro"/>
    <property type="match status" value="1"/>
</dbReference>
<dbReference type="PANTHER" id="PTHR12304:SF4">
    <property type="entry name" value="URIDINE NUCLEOSIDASE"/>
    <property type="match status" value="1"/>
</dbReference>
<evidence type="ECO:0000259" key="3">
    <source>
        <dbReference type="Pfam" id="PF01156"/>
    </source>
</evidence>
<dbReference type="Gene3D" id="3.90.245.10">
    <property type="entry name" value="Ribonucleoside hydrolase-like"/>
    <property type="match status" value="1"/>
</dbReference>
<feature type="domain" description="Inosine/uridine-preferring nucleoside hydrolase" evidence="3">
    <location>
        <begin position="57"/>
        <end position="374"/>
    </location>
</feature>
<protein>
    <submittedName>
        <fullName evidence="4">Inosine-uridine preferring nucleoside hydrolase</fullName>
    </submittedName>
</protein>
<dbReference type="GO" id="GO:0005829">
    <property type="term" value="C:cytosol"/>
    <property type="evidence" value="ECO:0007669"/>
    <property type="project" value="TreeGrafter"/>
</dbReference>
<dbReference type="GO" id="GO:0006152">
    <property type="term" value="P:purine nucleoside catabolic process"/>
    <property type="evidence" value="ECO:0007669"/>
    <property type="project" value="TreeGrafter"/>
</dbReference>
<gene>
    <name evidence="4" type="ORF">UCMB321_1970</name>
</gene>
<dbReference type="InterPro" id="IPR036452">
    <property type="entry name" value="Ribo_hydro-like"/>
</dbReference>
<evidence type="ECO:0000256" key="2">
    <source>
        <dbReference type="ARBA" id="ARBA00023295"/>
    </source>
</evidence>
<dbReference type="SUPFAM" id="SSF53590">
    <property type="entry name" value="Nucleoside hydrolase"/>
    <property type="match status" value="1"/>
</dbReference>
<dbReference type="PATRIC" id="fig|226910.6.peg.1962"/>
<comment type="caution">
    <text evidence="4">The sequence shown here is derived from an EMBL/GenBank/DDBJ whole genome shotgun (WGS) entry which is preliminary data.</text>
</comment>
<proteinExistence type="predicted"/>
<keyword evidence="1 4" id="KW-0378">Hydrolase</keyword>
<sequence>MTTDLPMAFPGIGRQAGSAQYNHNSLGHITMQRFLKGCALALAVGLSAGSLQAAEKVIIDTDFNVLNDDGQAFIMLAQLHAQKKIDLLGMTLVSGNAWVDQEQVDALRAVERMGVEKEIGVYSGAAYPLLHDFATYPQEQALFGAGWSGAFKSPRPTSTSQLVAPPDGLATHTKLRSETAPQFIIDSVRKNPHEVTLLAIGPLTNLALAIRQAPDIVPLIKRIVYMGGAIEIPGNTTPAAEFNWWFDPEAAKIVLRSPIEHVIFPNDVCEKVTFDASVYKRVIAAKGAVPELYKSVFGPQFAKDPGYHSFTWDSLPALFLAEPGIVTESREMWIDVDTHFGPDYGRALGYKKSPPVGTQKARIVFAVDQKKFWNDYVSLVTLPTPVKKP</sequence>
<evidence type="ECO:0000313" key="4">
    <source>
        <dbReference type="EMBL" id="KIH84401.1"/>
    </source>
</evidence>
<dbReference type="EMBL" id="JXDG01000020">
    <property type="protein sequence ID" value="KIH84401.1"/>
    <property type="molecule type" value="Genomic_DNA"/>
</dbReference>
<accession>A0A0C2I5B4</accession>
<evidence type="ECO:0000256" key="1">
    <source>
        <dbReference type="ARBA" id="ARBA00022801"/>
    </source>
</evidence>
<keyword evidence="2" id="KW-0326">Glycosidase</keyword>
<keyword evidence="5" id="KW-1185">Reference proteome</keyword>
<dbReference type="PANTHER" id="PTHR12304">
    <property type="entry name" value="INOSINE-URIDINE PREFERRING NUCLEOSIDE HYDROLASE"/>
    <property type="match status" value="1"/>
</dbReference>